<feature type="region of interest" description="Disordered" evidence="2">
    <location>
        <begin position="511"/>
        <end position="530"/>
    </location>
</feature>
<dbReference type="Proteomes" id="UP000515163">
    <property type="component" value="Unplaced"/>
</dbReference>
<feature type="compositionally biased region" description="Basic and acidic residues" evidence="2">
    <location>
        <begin position="31"/>
        <end position="45"/>
    </location>
</feature>
<keyword evidence="1" id="KW-0175">Coiled coil</keyword>
<name>A0A6P8I4X8_ACTTE</name>
<sequence>MAEDFNTESSLVFVDAEGQQDDSSIEVVNSSHEKEEENNDARGDREDIIKAKELPTKTVGGLFYNNQENLDTHRNVVMSKPALDEKIQESIATLSEIIQNPGFEALHPVGIEVRDLLCGAIKYANENSTSLKAAREMLQKALAMYEEACKSAADKFELSDESTNALAEYKRMERERMEKLIKSMRLAESEAQREEGVKIIEKSIEAAKIDTGRVIARQRKEEQHQVLAKFKEEKQDIENEGDSNLSELHLMSDNCESDITIIEKGLETLQKSAEVALNRYEEKDHDLCSKLQKNRSEQDELRKRLAALQVQEAALEDERDEKKATQQRAEQTEKRARDELQNWKRQIEELHRCCQAALSVMWQFKEGSFKLINSSIVNKTNEERRLHELDILAHKTLREALVAASLDCKEVIKSSDASLELITKLRKENKKKITEAARRGIGILENELKAERKKISEDYNKCKHKKAENEMKLEQYTKDIAATDERLNALGEILESLDVIYDRYQKEIEAAWEQQDDDDDAGSLNSLESY</sequence>
<organism evidence="3 4">
    <name type="scientific">Actinia tenebrosa</name>
    <name type="common">Australian red waratah sea anemone</name>
    <dbReference type="NCBI Taxonomy" id="6105"/>
    <lineage>
        <taxon>Eukaryota</taxon>
        <taxon>Metazoa</taxon>
        <taxon>Cnidaria</taxon>
        <taxon>Anthozoa</taxon>
        <taxon>Hexacorallia</taxon>
        <taxon>Actiniaria</taxon>
        <taxon>Actiniidae</taxon>
        <taxon>Actinia</taxon>
    </lineage>
</organism>
<accession>A0A6P8I4X8</accession>
<dbReference type="GeneID" id="116298278"/>
<evidence type="ECO:0000256" key="2">
    <source>
        <dbReference type="SAM" id="MobiDB-lite"/>
    </source>
</evidence>
<dbReference type="AlphaFoldDB" id="A0A6P8I4X8"/>
<dbReference type="KEGG" id="aten:116298278"/>
<evidence type="ECO:0000313" key="3">
    <source>
        <dbReference type="Proteomes" id="UP000515163"/>
    </source>
</evidence>
<dbReference type="InParanoid" id="A0A6P8I4X8"/>
<evidence type="ECO:0000256" key="1">
    <source>
        <dbReference type="SAM" id="Coils"/>
    </source>
</evidence>
<dbReference type="OrthoDB" id="5974595at2759"/>
<protein>
    <submittedName>
        <fullName evidence="4">Myosin-3-like</fullName>
    </submittedName>
</protein>
<evidence type="ECO:0000313" key="4">
    <source>
        <dbReference type="RefSeq" id="XP_031562531.1"/>
    </source>
</evidence>
<keyword evidence="3" id="KW-1185">Reference proteome</keyword>
<proteinExistence type="predicted"/>
<feature type="coiled-coil region" evidence="1">
    <location>
        <begin position="135"/>
        <end position="194"/>
    </location>
</feature>
<feature type="region of interest" description="Disordered" evidence="2">
    <location>
        <begin position="1"/>
        <end position="45"/>
    </location>
</feature>
<feature type="compositionally biased region" description="Basic and acidic residues" evidence="2">
    <location>
        <begin position="320"/>
        <end position="335"/>
    </location>
</feature>
<reference evidence="4" key="1">
    <citation type="submission" date="2025-08" db="UniProtKB">
        <authorList>
            <consortium name="RefSeq"/>
        </authorList>
    </citation>
    <scope>IDENTIFICATION</scope>
</reference>
<dbReference type="RefSeq" id="XP_031562531.1">
    <property type="nucleotide sequence ID" value="XM_031706671.1"/>
</dbReference>
<gene>
    <name evidence="4" type="primary">LOC116298278</name>
</gene>
<feature type="region of interest" description="Disordered" evidence="2">
    <location>
        <begin position="316"/>
        <end position="335"/>
    </location>
</feature>